<sequence>MAPKIQKVAVAGATGNVGTSVLKVLLQDGFKVTVLTRKQRSFPDGVEVKVVDYSSPDALKAALQGHEAFVDCTLVQDDTPTRMMDAAAAAGIYRYIPSDFSLDFNNPKPHTLPIWFKKDANDKHLLAKCKESGMTWSIICNGAFLDFTLRTGFLNIDIYGKKVDYLDEGNNVISWTTLENVGQAVSGTLRHPAETENRPVYVHSTYKSQRQMADLCKEALGLDGWTESKSNMEEKLAWAMKEIQTGNFGLPVLGTMIQYANSRPDFSSPWPQDDNPLLGVKEMSDDELKELIKKLAAERS</sequence>
<keyword evidence="1" id="KW-0521">NADP</keyword>
<reference evidence="4 5" key="1">
    <citation type="journal article" date="2020" name="Phytopathology">
        <title>Genome Sequence Resources of Colletotrichum truncatum, C. plurivorum, C. musicola, and C. sojae: Four Species Pathogenic to Soybean (Glycine max).</title>
        <authorList>
            <person name="Rogerio F."/>
            <person name="Boufleur T.R."/>
            <person name="Ciampi-Guillardi M."/>
            <person name="Sukno S.A."/>
            <person name="Thon M.R."/>
            <person name="Massola Junior N.S."/>
            <person name="Baroncelli R."/>
        </authorList>
    </citation>
    <scope>NUCLEOTIDE SEQUENCE [LARGE SCALE GENOMIC DNA]</scope>
    <source>
        <strain evidence="4 5">LFN0009</strain>
    </source>
</reference>
<accession>A0A8H6IVW9</accession>
<proteinExistence type="predicted"/>
<dbReference type="InterPro" id="IPR045312">
    <property type="entry name" value="PCBER-like"/>
</dbReference>
<evidence type="ECO:0000313" key="4">
    <source>
        <dbReference type="EMBL" id="KAF6801071.1"/>
    </source>
</evidence>
<evidence type="ECO:0000256" key="2">
    <source>
        <dbReference type="ARBA" id="ARBA00023002"/>
    </source>
</evidence>
<dbReference type="AlphaFoldDB" id="A0A8H6IVW9"/>
<keyword evidence="2" id="KW-0560">Oxidoreductase</keyword>
<dbReference type="PANTHER" id="PTHR47706">
    <property type="entry name" value="NMRA-LIKE FAMILY PROTEIN"/>
    <property type="match status" value="1"/>
</dbReference>
<dbReference type="Proteomes" id="UP000652219">
    <property type="component" value="Unassembled WGS sequence"/>
</dbReference>
<dbReference type="EMBL" id="WIGN01000296">
    <property type="protein sequence ID" value="KAF6801071.1"/>
    <property type="molecule type" value="Genomic_DNA"/>
</dbReference>
<name>A0A8H6IVW9_9PEZI</name>
<evidence type="ECO:0000313" key="5">
    <source>
        <dbReference type="Proteomes" id="UP000652219"/>
    </source>
</evidence>
<dbReference type="Gene3D" id="3.40.50.720">
    <property type="entry name" value="NAD(P)-binding Rossmann-like Domain"/>
    <property type="match status" value="1"/>
</dbReference>
<dbReference type="GO" id="GO:0016491">
    <property type="term" value="F:oxidoreductase activity"/>
    <property type="evidence" value="ECO:0007669"/>
    <property type="project" value="UniProtKB-KW"/>
</dbReference>
<comment type="caution">
    <text evidence="4">The sequence shown here is derived from an EMBL/GenBank/DDBJ whole genome shotgun (WGS) entry which is preliminary data.</text>
</comment>
<protein>
    <submittedName>
        <fullName evidence="4">Isoflavone reductase family protein</fullName>
    </submittedName>
</protein>
<feature type="domain" description="NmrA-like" evidence="3">
    <location>
        <begin position="6"/>
        <end position="221"/>
    </location>
</feature>
<keyword evidence="5" id="KW-1185">Reference proteome</keyword>
<evidence type="ECO:0000256" key="1">
    <source>
        <dbReference type="ARBA" id="ARBA00022857"/>
    </source>
</evidence>
<dbReference type="Pfam" id="PF05368">
    <property type="entry name" value="NmrA"/>
    <property type="match status" value="1"/>
</dbReference>
<dbReference type="InterPro" id="IPR036291">
    <property type="entry name" value="NAD(P)-bd_dom_sf"/>
</dbReference>
<dbReference type="InterPro" id="IPR051609">
    <property type="entry name" value="NmrA/Isoflavone_reductase-like"/>
</dbReference>
<dbReference type="PANTHER" id="PTHR47706:SF1">
    <property type="entry name" value="CIPA-LIKE, PUTATIVE (AFU_ORTHOLOGUE AFUA_1G12460)-RELATED"/>
    <property type="match status" value="1"/>
</dbReference>
<organism evidence="4 5">
    <name type="scientific">Colletotrichum sojae</name>
    <dbReference type="NCBI Taxonomy" id="2175907"/>
    <lineage>
        <taxon>Eukaryota</taxon>
        <taxon>Fungi</taxon>
        <taxon>Dikarya</taxon>
        <taxon>Ascomycota</taxon>
        <taxon>Pezizomycotina</taxon>
        <taxon>Sordariomycetes</taxon>
        <taxon>Hypocreomycetidae</taxon>
        <taxon>Glomerellales</taxon>
        <taxon>Glomerellaceae</taxon>
        <taxon>Colletotrichum</taxon>
        <taxon>Colletotrichum orchidearum species complex</taxon>
    </lineage>
</organism>
<evidence type="ECO:0000259" key="3">
    <source>
        <dbReference type="Pfam" id="PF05368"/>
    </source>
</evidence>
<gene>
    <name evidence="4" type="ORF">CSOJ01_12022</name>
</gene>
<dbReference type="CDD" id="cd05259">
    <property type="entry name" value="PCBER_SDR_a"/>
    <property type="match status" value="1"/>
</dbReference>
<dbReference type="InterPro" id="IPR008030">
    <property type="entry name" value="NmrA-like"/>
</dbReference>
<dbReference type="SUPFAM" id="SSF51735">
    <property type="entry name" value="NAD(P)-binding Rossmann-fold domains"/>
    <property type="match status" value="1"/>
</dbReference>